<feature type="transmembrane region" description="Helical" evidence="1">
    <location>
        <begin position="243"/>
        <end position="262"/>
    </location>
</feature>
<evidence type="ECO:0000256" key="1">
    <source>
        <dbReference type="SAM" id="Phobius"/>
    </source>
</evidence>
<accession>A0A1F5PL38</accession>
<organism evidence="2 3">
    <name type="scientific">Candidatus Doudnabacteria bacterium RIFCSPHIGHO2_12_FULL_48_16</name>
    <dbReference type="NCBI Taxonomy" id="1817838"/>
    <lineage>
        <taxon>Bacteria</taxon>
        <taxon>Candidatus Doudnaibacteriota</taxon>
    </lineage>
</organism>
<feature type="transmembrane region" description="Helical" evidence="1">
    <location>
        <begin position="216"/>
        <end position="237"/>
    </location>
</feature>
<gene>
    <name evidence="2" type="ORF">A3E29_00635</name>
</gene>
<feature type="transmembrane region" description="Helical" evidence="1">
    <location>
        <begin position="165"/>
        <end position="185"/>
    </location>
</feature>
<proteinExistence type="predicted"/>
<name>A0A1F5PL38_9BACT</name>
<feature type="transmembrane region" description="Helical" evidence="1">
    <location>
        <begin position="12"/>
        <end position="32"/>
    </location>
</feature>
<keyword evidence="1" id="KW-1133">Transmembrane helix</keyword>
<sequence length="300" mass="35284">MSESYQKFLSTLIVTIGAFLGFEALAYSIGLYQLRQSLYLSFYIYAFHIFWLTFIFDLHLKNRGVLAAVWIEGWDLKIIWKALLQRFDYMFNWHHFRHFQNYLVLPGLLYWSAVTLLFLNPFNFGLKQALVLFTTIAMGVTYWFMKEHISRRLEAIDWWIRILSIAKLFAAFLVYSALIGITFHFGYDATFLLLAVSTVTFLLIYQALFQHNLLNFSILLWIVIASLVMAIVSLWVYSNWNTQYFTAGVVMLAVYNSLWGILHHYLDGTLTRKIVFEYLVMMILVVSVLFASHNFNQRIV</sequence>
<keyword evidence="1" id="KW-0472">Membrane</keyword>
<feature type="transmembrane region" description="Helical" evidence="1">
    <location>
        <begin position="191"/>
        <end position="209"/>
    </location>
</feature>
<dbReference type="AlphaFoldDB" id="A0A1F5PL38"/>
<keyword evidence="1" id="KW-0812">Transmembrane</keyword>
<feature type="transmembrane region" description="Helical" evidence="1">
    <location>
        <begin position="99"/>
        <end position="119"/>
    </location>
</feature>
<evidence type="ECO:0000313" key="2">
    <source>
        <dbReference type="EMBL" id="OGE90626.1"/>
    </source>
</evidence>
<reference evidence="2 3" key="1">
    <citation type="journal article" date="2016" name="Nat. Commun.">
        <title>Thousands of microbial genomes shed light on interconnected biogeochemical processes in an aquifer system.</title>
        <authorList>
            <person name="Anantharaman K."/>
            <person name="Brown C.T."/>
            <person name="Hug L.A."/>
            <person name="Sharon I."/>
            <person name="Castelle C.J."/>
            <person name="Probst A.J."/>
            <person name="Thomas B.C."/>
            <person name="Singh A."/>
            <person name="Wilkins M.J."/>
            <person name="Karaoz U."/>
            <person name="Brodie E.L."/>
            <person name="Williams K.H."/>
            <person name="Hubbard S.S."/>
            <person name="Banfield J.F."/>
        </authorList>
    </citation>
    <scope>NUCLEOTIDE SEQUENCE [LARGE SCALE GENOMIC DNA]</scope>
</reference>
<feature type="transmembrane region" description="Helical" evidence="1">
    <location>
        <begin position="38"/>
        <end position="56"/>
    </location>
</feature>
<feature type="transmembrane region" description="Helical" evidence="1">
    <location>
        <begin position="125"/>
        <end position="144"/>
    </location>
</feature>
<protein>
    <submittedName>
        <fullName evidence="2">Uncharacterized protein</fullName>
    </submittedName>
</protein>
<dbReference type="EMBL" id="MFEY01000004">
    <property type="protein sequence ID" value="OGE90626.1"/>
    <property type="molecule type" value="Genomic_DNA"/>
</dbReference>
<feature type="transmembrane region" description="Helical" evidence="1">
    <location>
        <begin position="274"/>
        <end position="295"/>
    </location>
</feature>
<comment type="caution">
    <text evidence="2">The sequence shown here is derived from an EMBL/GenBank/DDBJ whole genome shotgun (WGS) entry which is preliminary data.</text>
</comment>
<evidence type="ECO:0000313" key="3">
    <source>
        <dbReference type="Proteomes" id="UP000177682"/>
    </source>
</evidence>
<dbReference type="Proteomes" id="UP000177682">
    <property type="component" value="Unassembled WGS sequence"/>
</dbReference>